<protein>
    <submittedName>
        <fullName evidence="1">Uncharacterized protein</fullName>
    </submittedName>
</protein>
<evidence type="ECO:0000313" key="1">
    <source>
        <dbReference type="EMBL" id="ASK66151.1"/>
    </source>
</evidence>
<sequence>MDQITVAGHPDPIPTSPVAAALLRQRLEAARETRGAAAADNLEHLVGVRIGELLEEGMHSIDLATMRSLVDFVETPAEEEDTSNLGRMVQGIRDKAAQRGKRMMS</sequence>
<accession>A0A220UDX4</accession>
<dbReference type="KEGG" id="brv:CFK39_10385"/>
<dbReference type="EMBL" id="CP022316">
    <property type="protein sequence ID" value="ASK66151.1"/>
    <property type="molecule type" value="Genomic_DNA"/>
</dbReference>
<reference evidence="2" key="1">
    <citation type="submission" date="2017-07" db="EMBL/GenBank/DDBJ databases">
        <title>Brachybacterium sp. VR2415.</title>
        <authorList>
            <person name="Tak E.J."/>
            <person name="Bae J.-W."/>
        </authorList>
    </citation>
    <scope>NUCLEOTIDE SEQUENCE [LARGE SCALE GENOMIC DNA]</scope>
    <source>
        <strain evidence="2">VR2415</strain>
    </source>
</reference>
<dbReference type="OrthoDB" id="4794003at2"/>
<evidence type="ECO:0000313" key="2">
    <source>
        <dbReference type="Proteomes" id="UP000198398"/>
    </source>
</evidence>
<proteinExistence type="predicted"/>
<dbReference type="RefSeq" id="WP_089065392.1">
    <property type="nucleotide sequence ID" value="NZ_CP022316.1"/>
</dbReference>
<organism evidence="1 2">
    <name type="scientific">Brachybacterium avium</name>
    <dbReference type="NCBI Taxonomy" id="2017485"/>
    <lineage>
        <taxon>Bacteria</taxon>
        <taxon>Bacillati</taxon>
        <taxon>Actinomycetota</taxon>
        <taxon>Actinomycetes</taxon>
        <taxon>Micrococcales</taxon>
        <taxon>Dermabacteraceae</taxon>
        <taxon>Brachybacterium</taxon>
    </lineage>
</organism>
<gene>
    <name evidence="1" type="ORF">CFK39_10385</name>
</gene>
<dbReference type="Proteomes" id="UP000198398">
    <property type="component" value="Chromosome"/>
</dbReference>
<dbReference type="AlphaFoldDB" id="A0A220UDX4"/>
<name>A0A220UDX4_9MICO</name>
<keyword evidence="2" id="KW-1185">Reference proteome</keyword>